<evidence type="ECO:0000313" key="1">
    <source>
        <dbReference type="EMBL" id="MTV41671.1"/>
    </source>
</evidence>
<dbReference type="Proteomes" id="UP000475582">
    <property type="component" value="Unassembled WGS sequence"/>
</dbReference>
<organism evidence="1 2">
    <name type="scientific">Duganella radicis</name>
    <dbReference type="NCBI Taxonomy" id="551988"/>
    <lineage>
        <taxon>Bacteria</taxon>
        <taxon>Pseudomonadati</taxon>
        <taxon>Pseudomonadota</taxon>
        <taxon>Betaproteobacteria</taxon>
        <taxon>Burkholderiales</taxon>
        <taxon>Oxalobacteraceae</taxon>
        <taxon>Telluria group</taxon>
        <taxon>Duganella</taxon>
    </lineage>
</organism>
<reference evidence="1 2" key="1">
    <citation type="submission" date="2019-11" db="EMBL/GenBank/DDBJ databases">
        <title>Type strains purchased from KCTC, JCM and DSMZ.</title>
        <authorList>
            <person name="Lu H."/>
        </authorList>
    </citation>
    <scope>NUCLEOTIDE SEQUENCE [LARGE SCALE GENOMIC DNA]</scope>
    <source>
        <strain evidence="1 2">KCTC 22382</strain>
    </source>
</reference>
<gene>
    <name evidence="1" type="ORF">GM676_29380</name>
</gene>
<dbReference type="SUPFAM" id="SSF52540">
    <property type="entry name" value="P-loop containing nucleoside triphosphate hydrolases"/>
    <property type="match status" value="1"/>
</dbReference>
<protein>
    <submittedName>
        <fullName evidence="1">Uncharacterized protein</fullName>
    </submittedName>
</protein>
<name>A0A6L6PSQ3_9BURK</name>
<proteinExistence type="predicted"/>
<dbReference type="EMBL" id="WNKY01000064">
    <property type="protein sequence ID" value="MTV41671.1"/>
    <property type="molecule type" value="Genomic_DNA"/>
</dbReference>
<dbReference type="OrthoDB" id="556502at2"/>
<evidence type="ECO:0000313" key="2">
    <source>
        <dbReference type="Proteomes" id="UP000475582"/>
    </source>
</evidence>
<dbReference type="InterPro" id="IPR027417">
    <property type="entry name" value="P-loop_NTPase"/>
</dbReference>
<accession>A0A6L6PSQ3</accession>
<dbReference type="RefSeq" id="WP_155468025.1">
    <property type="nucleotide sequence ID" value="NZ_WNKY01000064.1"/>
</dbReference>
<keyword evidence="2" id="KW-1185">Reference proteome</keyword>
<dbReference type="AlphaFoldDB" id="A0A6L6PSQ3"/>
<sequence>MSIFSVPRSKLTVYDAGQGIDLMKKLLWAEAWRVGIPRQDVNISEAITVADGGIDASINTTSKHGSILIAGQTHYQIKTGESFKPWQKAQIRTELFGEEQPELQFLGPQTRRGLEQGFAYSLVTTGHDLTTEQRDQAKDWLAEYFSVCGFQNVSIHVLGAGEIAGVLELHPSLCLEINGLSHIRFQTVGSWRANSDMTPSLSLGFEQKQFIEQLRATLEDTGIQHVRIVGEPGIGKTRLVLEAVAGNESMSASTMYFRQASDFQDQFLNDLMREGQPRSLILVIDECEDRERSEIWSALKDRPGVKLVTIDHGPGTTGGVGMQTLQAPLLEREQVESILRTYLPGNQLLSNWAMWCEGSARVAHALGENLRDHPEDILRSPGTVQIWDRFISGYGTDVEGGRAKTVLMHIALFEMFGYRKPVQEEADFVSSLVQKTDPTITRSKFDQIVHYYLQRRILQGDRTLRIVPKALRIYLWREWWQNFGASADVLDMLNTMPKSLHRWFMHSFVYAQDVTHALSVVQVLLDPSNGLFADKAVMASEVGAGFISVLAQSAPAETLTLLRSILKWTDDDLTAIRRERHSLARALSYIVVWQPHFRTAARILARLSFGESSNYSNNCRGTLKKLFMPFGAPTQTPFGERVPLALEMLADQKDFMREIGLDTTSACLNVRGGSRVIDVEFQGSRPEIVFWYPKLWTELTEPWSKVVDGLLKSRTSVDELWKNKVDKILIEGAGDLLKTNVLHELCIQTLKDLATERKNFDQIYQLLTNIGRYPPEALEADVLEKIAQLRTHMDGSDFHSRLLRHVLSAIWDDDIEEVVDGGIERRAQRIRSLAEEAVADLSLLRAALPELFANDVVRQGSQFGEYLAASFGDDRFDQEMLSYATEHSEKCEHPFLWGYLRGVFAIDPARWEALSLTLLANPARWIILAVVDSGASPAVFEKLLEIHENSSDNSSWMCLLGRDPIPALIGQDRIRRAIQALLDKDADKNAVSYRTAMQMAEWTLCKRDDPLDLPVAIAVLAAGADHDADVMSDHYWSLVAKRLLKLAPEYKIELFRLLIQGTKSFGAISAGGKISRIAFDICKEHPTETWPIVAQALLSDKSYVFRMWLGDEGIRGDPVPPAITAFKPADIFAWIDEDRVERAHKITDVLPKTLEVENGGELTRDFLTRYFDIEGIGEAVMFHFGSGSYSGPRSLHLAQRRSNAQRWMAQVGISAVGDWLEDYVQKLSKDIENEKIREERSLR</sequence>
<comment type="caution">
    <text evidence="1">The sequence shown here is derived from an EMBL/GenBank/DDBJ whole genome shotgun (WGS) entry which is preliminary data.</text>
</comment>